<feature type="chain" id="PRO_5047518615" description="Lipoprotein" evidence="1">
    <location>
        <begin position="18"/>
        <end position="223"/>
    </location>
</feature>
<organism evidence="2 3">
    <name type="scientific">Paractinoplanes deccanensis</name>
    <dbReference type="NCBI Taxonomy" id="113561"/>
    <lineage>
        <taxon>Bacteria</taxon>
        <taxon>Bacillati</taxon>
        <taxon>Actinomycetota</taxon>
        <taxon>Actinomycetes</taxon>
        <taxon>Micromonosporales</taxon>
        <taxon>Micromonosporaceae</taxon>
        <taxon>Paractinoplanes</taxon>
    </lineage>
</organism>
<accession>A0ABQ3Y2F9</accession>
<evidence type="ECO:0000256" key="1">
    <source>
        <dbReference type="SAM" id="SignalP"/>
    </source>
</evidence>
<feature type="signal peptide" evidence="1">
    <location>
        <begin position="1"/>
        <end position="17"/>
    </location>
</feature>
<name>A0ABQ3Y2F9_9ACTN</name>
<keyword evidence="3" id="KW-1185">Reference proteome</keyword>
<keyword evidence="1" id="KW-0732">Signal</keyword>
<proteinExistence type="predicted"/>
<protein>
    <recommendedName>
        <fullName evidence="4">Lipoprotein</fullName>
    </recommendedName>
</protein>
<dbReference type="EMBL" id="BOMI01000050">
    <property type="protein sequence ID" value="GID74179.1"/>
    <property type="molecule type" value="Genomic_DNA"/>
</dbReference>
<gene>
    <name evidence="2" type="ORF">Ade02nite_28200</name>
</gene>
<reference evidence="2 3" key="1">
    <citation type="submission" date="2021-01" db="EMBL/GenBank/DDBJ databases">
        <title>Whole genome shotgun sequence of Actinoplanes deccanensis NBRC 13994.</title>
        <authorList>
            <person name="Komaki H."/>
            <person name="Tamura T."/>
        </authorList>
    </citation>
    <scope>NUCLEOTIDE SEQUENCE [LARGE SCALE GENOMIC DNA]</scope>
    <source>
        <strain evidence="2 3">NBRC 13994</strain>
    </source>
</reference>
<dbReference type="PROSITE" id="PS51257">
    <property type="entry name" value="PROKAR_LIPOPROTEIN"/>
    <property type="match status" value="1"/>
</dbReference>
<comment type="caution">
    <text evidence="2">The sequence shown here is derived from an EMBL/GenBank/DDBJ whole genome shotgun (WGS) entry which is preliminary data.</text>
</comment>
<evidence type="ECO:0000313" key="2">
    <source>
        <dbReference type="EMBL" id="GID74179.1"/>
    </source>
</evidence>
<evidence type="ECO:0008006" key="4">
    <source>
        <dbReference type="Google" id="ProtNLM"/>
    </source>
</evidence>
<evidence type="ECO:0000313" key="3">
    <source>
        <dbReference type="Proteomes" id="UP000609879"/>
    </source>
</evidence>
<sequence>MSVVPRVPRLTPLGLLAAGALLLGTTACTGLDEASAASLTRDDLISETAAQLAAGDALTYTATYHLAGGDTATITQAQKPARSAYVYPGGRLIVTPSATIRCKGSSCTESAPDPAAPATLTGALVTPEAAQAMLATAALDPEVVSEQRDTTIAGRHATCLSLDGVTGTPASAFDLCVTNEGALASFTATIAGKQTDVTLTALTDDTSADAFTVPAKAKLTSQR</sequence>
<dbReference type="Proteomes" id="UP000609879">
    <property type="component" value="Unassembled WGS sequence"/>
</dbReference>